<dbReference type="InterPro" id="IPR009783">
    <property type="entry name" value="DUF1348"/>
</dbReference>
<dbReference type="EMBL" id="SGPK01000281">
    <property type="protein sequence ID" value="THH05172.1"/>
    <property type="molecule type" value="Genomic_DNA"/>
</dbReference>
<dbReference type="OrthoDB" id="14527at2759"/>
<dbReference type="Pfam" id="PF07080">
    <property type="entry name" value="DUF1348"/>
    <property type="match status" value="3"/>
</dbReference>
<dbReference type="PANTHER" id="PTHR31757">
    <property type="entry name" value="SLL0781 PROTEIN"/>
    <property type="match status" value="1"/>
</dbReference>
<dbReference type="PANTHER" id="PTHR31757:SF0">
    <property type="entry name" value="SLL0781 PROTEIN"/>
    <property type="match status" value="1"/>
</dbReference>
<keyword evidence="2" id="KW-1185">Reference proteome</keyword>
<name>A0A4S4L1L9_9AGAM</name>
<protein>
    <submittedName>
        <fullName evidence="1">Uncharacterized protein</fullName>
    </submittedName>
</protein>
<evidence type="ECO:0000313" key="2">
    <source>
        <dbReference type="Proteomes" id="UP000308199"/>
    </source>
</evidence>
<dbReference type="InterPro" id="IPR032710">
    <property type="entry name" value="NTF2-like_dom_sf"/>
</dbReference>
<comment type="caution">
    <text evidence="1">The sequence shown here is derived from an EMBL/GenBank/DDBJ whole genome shotgun (WGS) entry which is preliminary data.</text>
</comment>
<sequence>MHRTYSLVLISVGRRGLATSNVVRPPAPPFTEKTAQEKVKAAQKLWNTRDPQNIALAYTTDSIWRNRDLFPHGREKIVDFLTEKWQKETRYKCESLTHSSCFSFSIDCEPSMLSRLRKELFSWTGNKIAVQFWYEFYDEAEMLWPRYSCDIRRAKSDESSLALRSDRIVFFFLIVEDWSFNANDLMEKRQMIGNDIKIAEADRWFSEDMTDEDVDKVHITAEQLVGSVSSSRGSFKYLEV</sequence>
<accession>A0A4S4L1L9</accession>
<reference evidence="1 2" key="1">
    <citation type="submission" date="2019-02" db="EMBL/GenBank/DDBJ databases">
        <title>Genome sequencing of the rare red list fungi Phellinidium pouzarii.</title>
        <authorList>
            <person name="Buettner E."/>
            <person name="Kellner H."/>
        </authorList>
    </citation>
    <scope>NUCLEOTIDE SEQUENCE [LARGE SCALE GENOMIC DNA]</scope>
    <source>
        <strain evidence="1 2">DSM 108285</strain>
    </source>
</reference>
<dbReference type="AlphaFoldDB" id="A0A4S4L1L9"/>
<organism evidence="1 2">
    <name type="scientific">Phellinidium pouzarii</name>
    <dbReference type="NCBI Taxonomy" id="167371"/>
    <lineage>
        <taxon>Eukaryota</taxon>
        <taxon>Fungi</taxon>
        <taxon>Dikarya</taxon>
        <taxon>Basidiomycota</taxon>
        <taxon>Agaricomycotina</taxon>
        <taxon>Agaricomycetes</taxon>
        <taxon>Hymenochaetales</taxon>
        <taxon>Hymenochaetaceae</taxon>
        <taxon>Phellinidium</taxon>
    </lineage>
</organism>
<dbReference type="Gene3D" id="3.10.450.50">
    <property type="match status" value="3"/>
</dbReference>
<evidence type="ECO:0000313" key="1">
    <source>
        <dbReference type="EMBL" id="THH05172.1"/>
    </source>
</evidence>
<proteinExistence type="predicted"/>
<gene>
    <name evidence="1" type="ORF">EW145_g4995</name>
</gene>
<dbReference type="Proteomes" id="UP000308199">
    <property type="component" value="Unassembled WGS sequence"/>
</dbReference>
<dbReference type="SUPFAM" id="SSF54427">
    <property type="entry name" value="NTF2-like"/>
    <property type="match status" value="3"/>
</dbReference>